<reference evidence="1" key="1">
    <citation type="submission" date="2018-11" db="EMBL/GenBank/DDBJ databases">
        <authorList>
            <consortium name="Pathogen Informatics"/>
        </authorList>
    </citation>
    <scope>NUCLEOTIDE SEQUENCE</scope>
</reference>
<protein>
    <submittedName>
        <fullName evidence="1">Uncharacterized protein</fullName>
    </submittedName>
</protein>
<proteinExistence type="predicted"/>
<evidence type="ECO:0000313" key="2">
    <source>
        <dbReference type="Proteomes" id="UP000784294"/>
    </source>
</evidence>
<dbReference type="AlphaFoldDB" id="A0A448XRM5"/>
<evidence type="ECO:0000313" key="1">
    <source>
        <dbReference type="EMBL" id="VEL43244.1"/>
    </source>
</evidence>
<gene>
    <name evidence="1" type="ORF">PXEA_LOCUS36684</name>
</gene>
<accession>A0A448XRM5</accession>
<name>A0A448XRM5_9PLAT</name>
<keyword evidence="2" id="KW-1185">Reference proteome</keyword>
<sequence length="165" mass="18810">MLLMCHIFQACSENIFRQYEVTGHWLEVERQYLDGLISDWTEWNVESHSLNSLISTLEHETDREVGELDTFDAQQTSINDPDTAGPSSKSTISGLDGRISRIRALQERLNMAEARWKVSILKLVTWSGNLVGAITFVSPHHTRLVEHFNADRICITCGAWCDFDL</sequence>
<dbReference type="EMBL" id="CAAALY010279842">
    <property type="protein sequence ID" value="VEL43244.1"/>
    <property type="molecule type" value="Genomic_DNA"/>
</dbReference>
<comment type="caution">
    <text evidence="1">The sequence shown here is derived from an EMBL/GenBank/DDBJ whole genome shotgun (WGS) entry which is preliminary data.</text>
</comment>
<dbReference type="Proteomes" id="UP000784294">
    <property type="component" value="Unassembled WGS sequence"/>
</dbReference>
<organism evidence="1 2">
    <name type="scientific">Protopolystoma xenopodis</name>
    <dbReference type="NCBI Taxonomy" id="117903"/>
    <lineage>
        <taxon>Eukaryota</taxon>
        <taxon>Metazoa</taxon>
        <taxon>Spiralia</taxon>
        <taxon>Lophotrochozoa</taxon>
        <taxon>Platyhelminthes</taxon>
        <taxon>Monogenea</taxon>
        <taxon>Polyopisthocotylea</taxon>
        <taxon>Polystomatidea</taxon>
        <taxon>Polystomatidae</taxon>
        <taxon>Protopolystoma</taxon>
    </lineage>
</organism>